<protein>
    <submittedName>
        <fullName evidence="2">Uncharacterized protein</fullName>
    </submittedName>
</protein>
<feature type="region of interest" description="Disordered" evidence="1">
    <location>
        <begin position="1"/>
        <end position="20"/>
    </location>
</feature>
<feature type="region of interest" description="Disordered" evidence="1">
    <location>
        <begin position="38"/>
        <end position="71"/>
    </location>
</feature>
<sequence>MTDHTPEEDEPVFDRATTPTDIGHYFDSTGFRHPLFYSTARDRTPPRSTSTATICGDPVRPRCAKPDWQID</sequence>
<evidence type="ECO:0000313" key="2">
    <source>
        <dbReference type="EMBL" id="CAB4132087.1"/>
    </source>
</evidence>
<proteinExistence type="predicted"/>
<gene>
    <name evidence="2" type="ORF">UFOVP134_24</name>
</gene>
<organism evidence="2">
    <name type="scientific">uncultured Caudovirales phage</name>
    <dbReference type="NCBI Taxonomy" id="2100421"/>
    <lineage>
        <taxon>Viruses</taxon>
        <taxon>Duplodnaviria</taxon>
        <taxon>Heunggongvirae</taxon>
        <taxon>Uroviricota</taxon>
        <taxon>Caudoviricetes</taxon>
        <taxon>Peduoviridae</taxon>
        <taxon>Maltschvirus</taxon>
        <taxon>Maltschvirus maltsch</taxon>
    </lineage>
</organism>
<feature type="compositionally biased region" description="Acidic residues" evidence="1">
    <location>
        <begin position="1"/>
        <end position="11"/>
    </location>
</feature>
<dbReference type="EMBL" id="LR796258">
    <property type="protein sequence ID" value="CAB4132087.1"/>
    <property type="molecule type" value="Genomic_DNA"/>
</dbReference>
<evidence type="ECO:0000256" key="1">
    <source>
        <dbReference type="SAM" id="MobiDB-lite"/>
    </source>
</evidence>
<reference evidence="2" key="1">
    <citation type="submission" date="2020-04" db="EMBL/GenBank/DDBJ databases">
        <authorList>
            <person name="Chiriac C."/>
            <person name="Salcher M."/>
            <person name="Ghai R."/>
            <person name="Kavagutti S V."/>
        </authorList>
    </citation>
    <scope>NUCLEOTIDE SEQUENCE</scope>
</reference>
<name>A0A6J5LG70_9CAUD</name>
<accession>A0A6J5LG70</accession>